<evidence type="ECO:0000313" key="1">
    <source>
        <dbReference type="EMBL" id="KAK4830623.1"/>
    </source>
</evidence>
<gene>
    <name evidence="1" type="ORF">QYF61_012448</name>
</gene>
<sequence>MGRPGRSITSHSHKPAKASAMCFQWWKQPPDGWKHIPCPMPLPRTPSWALKSKSYGDMAPQKELSQATGLISEQPHRHLGQRAQHRLVKCTHPILDNILKERNDSKGKWSDLSKPMKKTVVMQVVPLQPMEVHDGADIHTAAQEGGAGSLGLIKFVPSKISGGDFMSFIRKSEKCQKRLLEVIAKFYETKAHQSSNRHTYEFVVGADYGIPDQQSSSISHTINEELASYQQ</sequence>
<dbReference type="AlphaFoldDB" id="A0AAN7NNG2"/>
<name>A0AAN7NNG2_MYCAM</name>
<feature type="non-terminal residue" evidence="1">
    <location>
        <position position="231"/>
    </location>
</feature>
<organism evidence="1 2">
    <name type="scientific">Mycteria americana</name>
    <name type="common">Wood stork</name>
    <dbReference type="NCBI Taxonomy" id="33587"/>
    <lineage>
        <taxon>Eukaryota</taxon>
        <taxon>Metazoa</taxon>
        <taxon>Chordata</taxon>
        <taxon>Craniata</taxon>
        <taxon>Vertebrata</taxon>
        <taxon>Euteleostomi</taxon>
        <taxon>Archelosauria</taxon>
        <taxon>Archosauria</taxon>
        <taxon>Dinosauria</taxon>
        <taxon>Saurischia</taxon>
        <taxon>Theropoda</taxon>
        <taxon>Coelurosauria</taxon>
        <taxon>Aves</taxon>
        <taxon>Neognathae</taxon>
        <taxon>Neoaves</taxon>
        <taxon>Aequornithes</taxon>
        <taxon>Ciconiiformes</taxon>
        <taxon>Ciconiidae</taxon>
        <taxon>Mycteria</taxon>
    </lineage>
</organism>
<evidence type="ECO:0000313" key="2">
    <source>
        <dbReference type="Proteomes" id="UP001333110"/>
    </source>
</evidence>
<accession>A0AAN7NNG2</accession>
<keyword evidence="2" id="KW-1185">Reference proteome</keyword>
<comment type="caution">
    <text evidence="1">The sequence shown here is derived from an EMBL/GenBank/DDBJ whole genome shotgun (WGS) entry which is preliminary data.</text>
</comment>
<dbReference type="EMBL" id="JAUNZN010000001">
    <property type="protein sequence ID" value="KAK4830623.1"/>
    <property type="molecule type" value="Genomic_DNA"/>
</dbReference>
<dbReference type="Proteomes" id="UP001333110">
    <property type="component" value="Unassembled WGS sequence"/>
</dbReference>
<protein>
    <submittedName>
        <fullName evidence="1">Uncharacterized protein</fullName>
    </submittedName>
</protein>
<proteinExistence type="predicted"/>
<reference evidence="1 2" key="1">
    <citation type="journal article" date="2023" name="J. Hered.">
        <title>Chromosome-level genome of the wood stork (Mycteria americana) provides insight into avian chromosome evolution.</title>
        <authorList>
            <person name="Flamio R. Jr."/>
            <person name="Ramstad K.M."/>
        </authorList>
    </citation>
    <scope>NUCLEOTIDE SEQUENCE [LARGE SCALE GENOMIC DNA]</scope>
    <source>
        <strain evidence="1">JAX WOST 10</strain>
    </source>
</reference>